<evidence type="ECO:0000256" key="3">
    <source>
        <dbReference type="ARBA" id="ARBA00022989"/>
    </source>
</evidence>
<keyword evidence="4 6" id="KW-0472">Membrane</keyword>
<evidence type="ECO:0008006" key="9">
    <source>
        <dbReference type="Google" id="ProtNLM"/>
    </source>
</evidence>
<proteinExistence type="predicted"/>
<dbReference type="AlphaFoldDB" id="A0AAD6TQ79"/>
<feature type="transmembrane region" description="Helical" evidence="6">
    <location>
        <begin position="6"/>
        <end position="29"/>
    </location>
</feature>
<sequence length="362" mass="39850">MAYTSESSGVICLGAAAVLSLLSVAFYFMKPSLRLQRYGNTHLNGYFKTLLLANALQAFGTAMSFKWAAEGGVTSGAFCSAQGGIKQAGNTATAVWTFVLAAHLFNLLFLRIRTPAVVFWCTIAGGWTLVALVIIIGPTAIQTPAKGPYFGISGAWCWITSSYPKEQIYLEYFLEYVSAVFCFILYTLMILRMRGNLICQDGRWTLRFLGAGQSWQLALQRDLIDSVMLQTVQKLVWYPIVYTALILPITIARLSQFAGAPVPFWATILTDVIFNLTGFANVLLLISTHKMFPDAHELPQFSTARKVVRKSLFKAGGVTPFTIESSDTASQFEVLRLARVESSAQSLRRSSLDSVEPAQPTQ</sequence>
<feature type="transmembrane region" description="Helical" evidence="6">
    <location>
        <begin position="172"/>
        <end position="191"/>
    </location>
</feature>
<name>A0AAD6TQ79_9AGAR</name>
<dbReference type="Proteomes" id="UP001222325">
    <property type="component" value="Unassembled WGS sequence"/>
</dbReference>
<dbReference type="PANTHER" id="PTHR23112">
    <property type="entry name" value="G PROTEIN-COUPLED RECEPTOR 157-RELATED"/>
    <property type="match status" value="1"/>
</dbReference>
<comment type="subcellular location">
    <subcellularLocation>
        <location evidence="1">Membrane</location>
        <topology evidence="1">Multi-pass membrane protein</topology>
    </subcellularLocation>
</comment>
<evidence type="ECO:0000256" key="2">
    <source>
        <dbReference type="ARBA" id="ARBA00022692"/>
    </source>
</evidence>
<keyword evidence="2 6" id="KW-0812">Transmembrane</keyword>
<feature type="region of interest" description="Disordered" evidence="5">
    <location>
        <begin position="343"/>
        <end position="362"/>
    </location>
</feature>
<evidence type="ECO:0000256" key="6">
    <source>
        <dbReference type="SAM" id="Phobius"/>
    </source>
</evidence>
<keyword evidence="3 6" id="KW-1133">Transmembrane helix</keyword>
<reference evidence="7" key="1">
    <citation type="submission" date="2023-03" db="EMBL/GenBank/DDBJ databases">
        <title>Massive genome expansion in bonnet fungi (Mycena s.s.) driven by repeated elements and novel gene families across ecological guilds.</title>
        <authorList>
            <consortium name="Lawrence Berkeley National Laboratory"/>
            <person name="Harder C.B."/>
            <person name="Miyauchi S."/>
            <person name="Viragh M."/>
            <person name="Kuo A."/>
            <person name="Thoen E."/>
            <person name="Andreopoulos B."/>
            <person name="Lu D."/>
            <person name="Skrede I."/>
            <person name="Drula E."/>
            <person name="Henrissat B."/>
            <person name="Morin E."/>
            <person name="Kohler A."/>
            <person name="Barry K."/>
            <person name="LaButti K."/>
            <person name="Morin E."/>
            <person name="Salamov A."/>
            <person name="Lipzen A."/>
            <person name="Mereny Z."/>
            <person name="Hegedus B."/>
            <person name="Baldrian P."/>
            <person name="Stursova M."/>
            <person name="Weitz H."/>
            <person name="Taylor A."/>
            <person name="Grigoriev I.V."/>
            <person name="Nagy L.G."/>
            <person name="Martin F."/>
            <person name="Kauserud H."/>
        </authorList>
    </citation>
    <scope>NUCLEOTIDE SEQUENCE</scope>
    <source>
        <strain evidence="7">CBHHK173m</strain>
    </source>
</reference>
<feature type="transmembrane region" description="Helical" evidence="6">
    <location>
        <begin position="235"/>
        <end position="252"/>
    </location>
</feature>
<evidence type="ECO:0000313" key="7">
    <source>
        <dbReference type="EMBL" id="KAJ7065970.1"/>
    </source>
</evidence>
<keyword evidence="8" id="KW-1185">Reference proteome</keyword>
<feature type="transmembrane region" description="Helical" evidence="6">
    <location>
        <begin position="117"/>
        <end position="141"/>
    </location>
</feature>
<feature type="transmembrane region" description="Helical" evidence="6">
    <location>
        <begin position="264"/>
        <end position="286"/>
    </location>
</feature>
<dbReference type="Gene3D" id="1.20.1070.10">
    <property type="entry name" value="Rhodopsin 7-helix transmembrane proteins"/>
    <property type="match status" value="1"/>
</dbReference>
<comment type="caution">
    <text evidence="7">The sequence shown here is derived from an EMBL/GenBank/DDBJ whole genome shotgun (WGS) entry which is preliminary data.</text>
</comment>
<dbReference type="GO" id="GO:0004930">
    <property type="term" value="F:G protein-coupled receptor activity"/>
    <property type="evidence" value="ECO:0007669"/>
    <property type="project" value="TreeGrafter"/>
</dbReference>
<organism evidence="7 8">
    <name type="scientific">Mycena belliarum</name>
    <dbReference type="NCBI Taxonomy" id="1033014"/>
    <lineage>
        <taxon>Eukaryota</taxon>
        <taxon>Fungi</taxon>
        <taxon>Dikarya</taxon>
        <taxon>Basidiomycota</taxon>
        <taxon>Agaricomycotina</taxon>
        <taxon>Agaricomycetes</taxon>
        <taxon>Agaricomycetidae</taxon>
        <taxon>Agaricales</taxon>
        <taxon>Marasmiineae</taxon>
        <taxon>Mycenaceae</taxon>
        <taxon>Mycena</taxon>
    </lineage>
</organism>
<evidence type="ECO:0000313" key="8">
    <source>
        <dbReference type="Proteomes" id="UP001222325"/>
    </source>
</evidence>
<dbReference type="PANTHER" id="PTHR23112:SF37">
    <property type="entry name" value="G PROTEIN-COUPLED RECEPTOR GPR1"/>
    <property type="match status" value="1"/>
</dbReference>
<gene>
    <name evidence="7" type="ORF">B0H15DRAFT_872476</name>
</gene>
<evidence type="ECO:0000256" key="1">
    <source>
        <dbReference type="ARBA" id="ARBA00004141"/>
    </source>
</evidence>
<protein>
    <recommendedName>
        <fullName evidence="9">Glucose receptor Git3 N-terminal domain-containing protein</fullName>
    </recommendedName>
</protein>
<evidence type="ECO:0000256" key="5">
    <source>
        <dbReference type="SAM" id="MobiDB-lite"/>
    </source>
</evidence>
<dbReference type="GO" id="GO:0007189">
    <property type="term" value="P:adenylate cyclase-activating G protein-coupled receptor signaling pathway"/>
    <property type="evidence" value="ECO:0007669"/>
    <property type="project" value="TreeGrafter"/>
</dbReference>
<dbReference type="EMBL" id="JARJCN010000167">
    <property type="protein sequence ID" value="KAJ7065970.1"/>
    <property type="molecule type" value="Genomic_DNA"/>
</dbReference>
<accession>A0AAD6TQ79</accession>
<evidence type="ECO:0000256" key="4">
    <source>
        <dbReference type="ARBA" id="ARBA00023136"/>
    </source>
</evidence>
<feature type="transmembrane region" description="Helical" evidence="6">
    <location>
        <begin position="89"/>
        <end position="110"/>
    </location>
</feature>
<dbReference type="GO" id="GO:0005886">
    <property type="term" value="C:plasma membrane"/>
    <property type="evidence" value="ECO:0007669"/>
    <property type="project" value="TreeGrafter"/>
</dbReference>